<proteinExistence type="predicted"/>
<reference evidence="1" key="1">
    <citation type="submission" date="2024-07" db="EMBL/GenBank/DDBJ databases">
        <authorList>
            <person name="Yu S.T."/>
        </authorList>
    </citation>
    <scope>NUCLEOTIDE SEQUENCE</scope>
    <source>
        <strain evidence="1">R35</strain>
    </source>
</reference>
<sequence length="57" mass="6542">MPGLSTTRRRRSRYAPVAGLQHQIGLDLVVRTEVIRDDRVVEPADLPQRFVDDEGQR</sequence>
<accession>A0AB39SC06</accession>
<gene>
    <name evidence="1" type="ORF">AB5J50_32120</name>
</gene>
<protein>
    <submittedName>
        <fullName evidence="1">Uncharacterized protein</fullName>
    </submittedName>
</protein>
<dbReference type="RefSeq" id="WP_369261678.1">
    <property type="nucleotide sequence ID" value="NZ_CP163440.1"/>
</dbReference>
<dbReference type="AlphaFoldDB" id="A0AB39SC06"/>
<organism evidence="1">
    <name type="scientific">Streptomyces sp. R35</name>
    <dbReference type="NCBI Taxonomy" id="3238630"/>
    <lineage>
        <taxon>Bacteria</taxon>
        <taxon>Bacillati</taxon>
        <taxon>Actinomycetota</taxon>
        <taxon>Actinomycetes</taxon>
        <taxon>Kitasatosporales</taxon>
        <taxon>Streptomycetaceae</taxon>
        <taxon>Streptomyces</taxon>
    </lineage>
</organism>
<name>A0AB39SC06_9ACTN</name>
<dbReference type="EMBL" id="CP163440">
    <property type="protein sequence ID" value="XDQ65102.1"/>
    <property type="molecule type" value="Genomic_DNA"/>
</dbReference>
<evidence type="ECO:0000313" key="1">
    <source>
        <dbReference type="EMBL" id="XDQ65102.1"/>
    </source>
</evidence>